<organism evidence="7 8">
    <name type="scientific">Chaetomium globosum (strain ATCC 6205 / CBS 148.51 / DSM 1962 / NBRC 6347 / NRRL 1970)</name>
    <name type="common">Soil fungus</name>
    <dbReference type="NCBI Taxonomy" id="306901"/>
    <lineage>
        <taxon>Eukaryota</taxon>
        <taxon>Fungi</taxon>
        <taxon>Dikarya</taxon>
        <taxon>Ascomycota</taxon>
        <taxon>Pezizomycotina</taxon>
        <taxon>Sordariomycetes</taxon>
        <taxon>Sordariomycetidae</taxon>
        <taxon>Sordariales</taxon>
        <taxon>Chaetomiaceae</taxon>
        <taxon>Chaetomium</taxon>
    </lineage>
</organism>
<dbReference type="InParanoid" id="Q2GYL6"/>
<proteinExistence type="predicted"/>
<dbReference type="Proteomes" id="UP000001056">
    <property type="component" value="Unassembled WGS sequence"/>
</dbReference>
<keyword evidence="8" id="KW-1185">Reference proteome</keyword>
<keyword evidence="2 6" id="KW-0812">Transmembrane</keyword>
<evidence type="ECO:0000256" key="3">
    <source>
        <dbReference type="ARBA" id="ARBA00022989"/>
    </source>
</evidence>
<dbReference type="EMBL" id="CH408033">
    <property type="protein sequence ID" value="EAQ85685.1"/>
    <property type="molecule type" value="Genomic_DNA"/>
</dbReference>
<dbReference type="GO" id="GO:0016020">
    <property type="term" value="C:membrane"/>
    <property type="evidence" value="ECO:0007669"/>
    <property type="project" value="UniProtKB-SubCell"/>
</dbReference>
<dbReference type="VEuPathDB" id="FungiDB:CHGG_06938"/>
<keyword evidence="4 6" id="KW-0472">Membrane</keyword>
<evidence type="ECO:0000256" key="4">
    <source>
        <dbReference type="ARBA" id="ARBA00023136"/>
    </source>
</evidence>
<accession>Q2GYL6</accession>
<dbReference type="AlphaFoldDB" id="Q2GYL6"/>
<name>Q2GYL6_CHAGB</name>
<reference evidence="8" key="1">
    <citation type="journal article" date="2015" name="Genome Announc.">
        <title>Draft genome sequence of the cellulolytic fungus Chaetomium globosum.</title>
        <authorList>
            <person name="Cuomo C.A."/>
            <person name="Untereiner W.A."/>
            <person name="Ma L.-J."/>
            <person name="Grabherr M."/>
            <person name="Birren B.W."/>
        </authorList>
    </citation>
    <scope>NUCLEOTIDE SEQUENCE [LARGE SCALE GENOMIC DNA]</scope>
    <source>
        <strain evidence="8">ATCC 6205 / CBS 148.51 / DSM 1962 / NBRC 6347 / NRRL 1970</strain>
    </source>
</reference>
<evidence type="ECO:0000256" key="1">
    <source>
        <dbReference type="ARBA" id="ARBA00004167"/>
    </source>
</evidence>
<evidence type="ECO:0000313" key="7">
    <source>
        <dbReference type="EMBL" id="EAQ85685.1"/>
    </source>
</evidence>
<evidence type="ECO:0000256" key="2">
    <source>
        <dbReference type="ARBA" id="ARBA00022692"/>
    </source>
</evidence>
<dbReference type="HOGENOM" id="CLU_1366097_0_0_1"/>
<dbReference type="GO" id="GO:0071944">
    <property type="term" value="C:cell periphery"/>
    <property type="evidence" value="ECO:0007669"/>
    <property type="project" value="UniProtKB-ARBA"/>
</dbReference>
<dbReference type="RefSeq" id="XP_001224594.1">
    <property type="nucleotide sequence ID" value="XM_001224593.1"/>
</dbReference>
<dbReference type="GeneID" id="4394203"/>
<evidence type="ECO:0000313" key="8">
    <source>
        <dbReference type="Proteomes" id="UP000001056"/>
    </source>
</evidence>
<sequence>MSGGPGGGVPACAVEGPGRWENAFVEPKANSTFHAGDAVAMDWFAGKVPFSDGNQPAIAVTVVLQGTSGAPSVTIHSLPPAPPSSRSGLSAGAKAGIGVGVVLAAALLALLGWFLWRRRHAAQTSGVERFEKAELAADGEIPPKEAGGTKIIEMDAENAQRGQVPQQLDPAELHGDPVHPTEILSPMPTGVQTERGIGDA</sequence>
<feature type="transmembrane region" description="Helical" evidence="6">
    <location>
        <begin position="95"/>
        <end position="116"/>
    </location>
</feature>
<feature type="region of interest" description="Disordered" evidence="5">
    <location>
        <begin position="158"/>
        <end position="200"/>
    </location>
</feature>
<protein>
    <submittedName>
        <fullName evidence="7">Uncharacterized protein</fullName>
    </submittedName>
</protein>
<evidence type="ECO:0000256" key="5">
    <source>
        <dbReference type="SAM" id="MobiDB-lite"/>
    </source>
</evidence>
<keyword evidence="3 6" id="KW-1133">Transmembrane helix</keyword>
<comment type="subcellular location">
    <subcellularLocation>
        <location evidence="1">Membrane</location>
        <topology evidence="1">Single-pass membrane protein</topology>
    </subcellularLocation>
</comment>
<dbReference type="InterPro" id="IPR051694">
    <property type="entry name" value="Immunoregulatory_rcpt-like"/>
</dbReference>
<evidence type="ECO:0000256" key="6">
    <source>
        <dbReference type="SAM" id="Phobius"/>
    </source>
</evidence>
<gene>
    <name evidence="7" type="ORF">CHGG_06938</name>
</gene>
<dbReference type="PANTHER" id="PTHR15549">
    <property type="entry name" value="PAIRED IMMUNOGLOBULIN-LIKE TYPE 2 RECEPTOR"/>
    <property type="match status" value="1"/>
</dbReference>